<gene>
    <name evidence="9" type="ORF">Taro_030904</name>
</gene>
<evidence type="ECO:0000256" key="5">
    <source>
        <dbReference type="ARBA" id="ARBA00023136"/>
    </source>
</evidence>
<dbReference type="InterPro" id="IPR013121">
    <property type="entry name" value="Fe_red_NAD-bd_6"/>
</dbReference>
<dbReference type="OrthoDB" id="167398at2759"/>
<evidence type="ECO:0000256" key="1">
    <source>
        <dbReference type="ARBA" id="ARBA00004141"/>
    </source>
</evidence>
<comment type="caution">
    <text evidence="9">The sequence shown here is derived from an EMBL/GenBank/DDBJ whole genome shotgun (WGS) entry which is preliminary data.</text>
</comment>
<organism evidence="9 10">
    <name type="scientific">Colocasia esculenta</name>
    <name type="common">Wild taro</name>
    <name type="synonym">Arum esculentum</name>
    <dbReference type="NCBI Taxonomy" id="4460"/>
    <lineage>
        <taxon>Eukaryota</taxon>
        <taxon>Viridiplantae</taxon>
        <taxon>Streptophyta</taxon>
        <taxon>Embryophyta</taxon>
        <taxon>Tracheophyta</taxon>
        <taxon>Spermatophyta</taxon>
        <taxon>Magnoliopsida</taxon>
        <taxon>Liliopsida</taxon>
        <taxon>Araceae</taxon>
        <taxon>Aroideae</taxon>
        <taxon>Colocasieae</taxon>
        <taxon>Colocasia</taxon>
    </lineage>
</organism>
<feature type="transmembrane region" description="Helical" evidence="7">
    <location>
        <begin position="646"/>
        <end position="665"/>
    </location>
</feature>
<evidence type="ECO:0000256" key="2">
    <source>
        <dbReference type="ARBA" id="ARBA00022692"/>
    </source>
</evidence>
<feature type="compositionally biased region" description="Polar residues" evidence="6">
    <location>
        <begin position="7"/>
        <end position="32"/>
    </location>
</feature>
<keyword evidence="4" id="KW-0560">Oxidoreductase</keyword>
<feature type="domain" description="FAD-binding FR-type" evidence="8">
    <location>
        <begin position="375"/>
        <end position="484"/>
    </location>
</feature>
<dbReference type="SFLD" id="SFLDS00052">
    <property type="entry name" value="Ferric_Reductase_Domain"/>
    <property type="match status" value="1"/>
</dbReference>
<dbReference type="InterPro" id="IPR017927">
    <property type="entry name" value="FAD-bd_FR_type"/>
</dbReference>
<evidence type="ECO:0000256" key="7">
    <source>
        <dbReference type="SAM" id="Phobius"/>
    </source>
</evidence>
<keyword evidence="10" id="KW-1185">Reference proteome</keyword>
<accession>A0A843VT63</accession>
<dbReference type="Proteomes" id="UP000652761">
    <property type="component" value="Unassembled WGS sequence"/>
</dbReference>
<comment type="subcellular location">
    <subcellularLocation>
        <location evidence="1">Membrane</location>
        <topology evidence="1">Multi-pass membrane protein</topology>
    </subcellularLocation>
</comment>
<feature type="transmembrane region" description="Helical" evidence="7">
    <location>
        <begin position="304"/>
        <end position="324"/>
    </location>
</feature>
<dbReference type="PROSITE" id="PS51384">
    <property type="entry name" value="FAD_FR"/>
    <property type="match status" value="1"/>
</dbReference>
<dbReference type="InterPro" id="IPR013130">
    <property type="entry name" value="Fe3_Rdtase_TM_dom"/>
</dbReference>
<feature type="transmembrane region" description="Helical" evidence="7">
    <location>
        <begin position="164"/>
        <end position="193"/>
    </location>
</feature>
<proteinExistence type="predicted"/>
<dbReference type="Pfam" id="PF01794">
    <property type="entry name" value="Ferric_reduct"/>
    <property type="match status" value="1"/>
</dbReference>
<dbReference type="AlphaFoldDB" id="A0A843VT63"/>
<dbReference type="Pfam" id="PF08022">
    <property type="entry name" value="FAD_binding_8"/>
    <property type="match status" value="1"/>
</dbReference>
<name>A0A843VT63_COLES</name>
<keyword evidence="5 7" id="KW-0472">Membrane</keyword>
<dbReference type="CDD" id="cd06186">
    <property type="entry name" value="NOX_Duox_like_FAD_NADP"/>
    <property type="match status" value="1"/>
</dbReference>
<feature type="transmembrane region" description="Helical" evidence="7">
    <location>
        <begin position="71"/>
        <end position="92"/>
    </location>
</feature>
<feature type="region of interest" description="Disordered" evidence="6">
    <location>
        <begin position="1"/>
        <end position="48"/>
    </location>
</feature>
<dbReference type="Pfam" id="PF08030">
    <property type="entry name" value="NAD_binding_6"/>
    <property type="match status" value="1"/>
</dbReference>
<dbReference type="PANTHER" id="PTHR11972">
    <property type="entry name" value="NADPH OXIDASE"/>
    <property type="match status" value="1"/>
</dbReference>
<sequence length="769" mass="84943">MALLKARSTTQQCGRSPQLSSSLFQARQSSAYKSPPPSPPSGSGGTNKAQRYLGSRFLGGRRASMAAASGLLPATRLLVLAALTVWACVWVLKPTPVWKRSWHAAEDWAARTVLRDVGLHVLVFCFPVLTAAAMAYLSMHLLSKGGRIRRQRRLVWMSNMANPIIVRSPIGILSGFELLAAALFLVLLAWTFYTNISSDFKKATSPKLMHLSSQQVKVSRVGVRFGSLAEICLAVLLLPVLRGMAIFKVLGVQFEAAVRYHIWLGNVMVLLAALHGIIIMSVWTAKHMFLSEVTKWQSTGRVNLAGVISLAVGLVIWVTSLPPIRRKQFQLFYSIHHLYIAFIVFFLLHGGDRHFYLVISGVILLALDKILRIIQSRCTPCLVSAKILQCRAIELTLSVKGIKYTPTSVIFINIPSISKLQWHPFSLTSSSNMNNDEISFIVKCQGQWTNALYNEIKSMQNSDDATIKCFSVAVEGPYGPPSITYQRFDSLLLVAGGSGITPFLSILQDISSREGNTVKQPTRIQLVYAVKKSEDLSMLNSISPLLLGKKKNPGLLRLKVFVTREERSGLSLREILQEASQAQTIFFGAKCPLTSAPRPEGFLSMAAITGLSAIVFLVSLVCLGHGFLSPGKKGTEEKSPSWLRDLLVVGAFVIATGFTTLVLVVSRRMKPETNISSVIQKHDADVEMHSDGVLAPQEEHEMYFGKRPNLIEILEALYEQTERADVGVFVCGPDSMQESVASFCKKHQKFTEHGRQKRTLAFHSIKFSL</sequence>
<dbReference type="InterPro" id="IPR039261">
    <property type="entry name" value="FNR_nucleotide-bd"/>
</dbReference>
<evidence type="ECO:0000259" key="8">
    <source>
        <dbReference type="PROSITE" id="PS51384"/>
    </source>
</evidence>
<evidence type="ECO:0000256" key="3">
    <source>
        <dbReference type="ARBA" id="ARBA00022989"/>
    </source>
</evidence>
<dbReference type="Gene3D" id="3.40.50.80">
    <property type="entry name" value="Nucleotide-binding domain of ferredoxin-NADP reductase (FNR) module"/>
    <property type="match status" value="2"/>
</dbReference>
<dbReference type="InterPro" id="IPR050369">
    <property type="entry name" value="RBOH/FRE"/>
</dbReference>
<dbReference type="SFLD" id="SFLDG01168">
    <property type="entry name" value="Ferric_reductase_subgroup_(FRE"/>
    <property type="match status" value="1"/>
</dbReference>
<dbReference type="GO" id="GO:0005886">
    <property type="term" value="C:plasma membrane"/>
    <property type="evidence" value="ECO:0007669"/>
    <property type="project" value="TreeGrafter"/>
</dbReference>
<feature type="transmembrane region" description="Helical" evidence="7">
    <location>
        <begin position="331"/>
        <end position="348"/>
    </location>
</feature>
<feature type="transmembrane region" description="Helical" evidence="7">
    <location>
        <begin position="221"/>
        <end position="241"/>
    </location>
</feature>
<dbReference type="PANTHER" id="PTHR11972:SF155">
    <property type="entry name" value="FERRIC REDUCTION OXIDASE 8, MITOCHONDRIAL"/>
    <property type="match status" value="1"/>
</dbReference>
<evidence type="ECO:0000313" key="10">
    <source>
        <dbReference type="Proteomes" id="UP000652761"/>
    </source>
</evidence>
<protein>
    <recommendedName>
        <fullName evidence="8">FAD-binding FR-type domain-containing protein</fullName>
    </recommendedName>
</protein>
<dbReference type="GO" id="GO:0000293">
    <property type="term" value="F:ferric-chelate reductase activity"/>
    <property type="evidence" value="ECO:0007669"/>
    <property type="project" value="TreeGrafter"/>
</dbReference>
<feature type="transmembrane region" description="Helical" evidence="7">
    <location>
        <begin position="354"/>
        <end position="371"/>
    </location>
</feature>
<keyword evidence="3 7" id="KW-1133">Transmembrane helix</keyword>
<evidence type="ECO:0000256" key="4">
    <source>
        <dbReference type="ARBA" id="ARBA00023002"/>
    </source>
</evidence>
<dbReference type="InterPro" id="IPR013112">
    <property type="entry name" value="FAD-bd_8"/>
</dbReference>
<dbReference type="SUPFAM" id="SSF52343">
    <property type="entry name" value="Ferredoxin reductase-like, C-terminal NADP-linked domain"/>
    <property type="match status" value="1"/>
</dbReference>
<evidence type="ECO:0000256" key="6">
    <source>
        <dbReference type="SAM" id="MobiDB-lite"/>
    </source>
</evidence>
<feature type="transmembrane region" description="Helical" evidence="7">
    <location>
        <begin position="121"/>
        <end position="143"/>
    </location>
</feature>
<dbReference type="EMBL" id="NMUH01002152">
    <property type="protein sequence ID" value="MQL98196.1"/>
    <property type="molecule type" value="Genomic_DNA"/>
</dbReference>
<evidence type="ECO:0000313" key="9">
    <source>
        <dbReference type="EMBL" id="MQL98196.1"/>
    </source>
</evidence>
<reference evidence="9" key="1">
    <citation type="submission" date="2017-07" db="EMBL/GenBank/DDBJ databases">
        <title>Taro Niue Genome Assembly and Annotation.</title>
        <authorList>
            <person name="Atibalentja N."/>
            <person name="Keating K."/>
            <person name="Fields C.J."/>
        </authorList>
    </citation>
    <scope>NUCLEOTIDE SEQUENCE</scope>
    <source>
        <strain evidence="9">Niue_2</strain>
        <tissue evidence="9">Leaf</tissue>
    </source>
</reference>
<feature type="transmembrane region" description="Helical" evidence="7">
    <location>
        <begin position="602"/>
        <end position="626"/>
    </location>
</feature>
<feature type="transmembrane region" description="Helical" evidence="7">
    <location>
        <begin position="262"/>
        <end position="284"/>
    </location>
</feature>
<keyword evidence="2 7" id="KW-0812">Transmembrane</keyword>